<dbReference type="GO" id="GO:0006865">
    <property type="term" value="P:amino acid transport"/>
    <property type="evidence" value="ECO:0007669"/>
    <property type="project" value="InterPro"/>
</dbReference>
<evidence type="ECO:0000313" key="9">
    <source>
        <dbReference type="Proteomes" id="UP001213681"/>
    </source>
</evidence>
<dbReference type="GO" id="GO:0016020">
    <property type="term" value="C:membrane"/>
    <property type="evidence" value="ECO:0007669"/>
    <property type="project" value="UniProtKB-SubCell"/>
</dbReference>
<reference evidence="8" key="1">
    <citation type="submission" date="2022-12" db="EMBL/GenBank/DDBJ databases">
        <authorList>
            <person name="Petersen C."/>
        </authorList>
    </citation>
    <scope>NUCLEOTIDE SEQUENCE</scope>
    <source>
        <strain evidence="8">IBT 16125</strain>
    </source>
</reference>
<feature type="transmembrane region" description="Helical" evidence="7">
    <location>
        <begin position="243"/>
        <end position="267"/>
    </location>
</feature>
<feature type="transmembrane region" description="Helical" evidence="7">
    <location>
        <begin position="44"/>
        <end position="66"/>
    </location>
</feature>
<accession>A0AAD6G8H6</accession>
<comment type="caution">
    <text evidence="8">The sequence shown here is derived from an EMBL/GenBank/DDBJ whole genome shotgun (WGS) entry which is preliminary data.</text>
</comment>
<evidence type="ECO:0000256" key="3">
    <source>
        <dbReference type="ARBA" id="ARBA00022692"/>
    </source>
</evidence>
<evidence type="ECO:0000313" key="8">
    <source>
        <dbReference type="EMBL" id="KAJ5464367.1"/>
    </source>
</evidence>
<feature type="transmembrane region" description="Helical" evidence="7">
    <location>
        <begin position="288"/>
        <end position="307"/>
    </location>
</feature>
<protein>
    <recommendedName>
        <fullName evidence="10">Amino acid permease</fullName>
    </recommendedName>
</protein>
<feature type="transmembrane region" description="Helical" evidence="7">
    <location>
        <begin position="446"/>
        <end position="469"/>
    </location>
</feature>
<evidence type="ECO:0000256" key="6">
    <source>
        <dbReference type="SAM" id="MobiDB-lite"/>
    </source>
</evidence>
<evidence type="ECO:0000256" key="7">
    <source>
        <dbReference type="SAM" id="Phobius"/>
    </source>
</evidence>
<name>A0AAD6G8H6_9EURO</name>
<evidence type="ECO:0000256" key="5">
    <source>
        <dbReference type="ARBA" id="ARBA00023136"/>
    </source>
</evidence>
<proteinExistence type="predicted"/>
<feature type="transmembrane region" description="Helical" evidence="7">
    <location>
        <begin position="327"/>
        <end position="354"/>
    </location>
</feature>
<dbReference type="InterPro" id="IPR004840">
    <property type="entry name" value="Amino_acid_permease_CS"/>
</dbReference>
<evidence type="ECO:0000256" key="2">
    <source>
        <dbReference type="ARBA" id="ARBA00022448"/>
    </source>
</evidence>
<feature type="transmembrane region" description="Helical" evidence="7">
    <location>
        <begin position="385"/>
        <end position="405"/>
    </location>
</feature>
<keyword evidence="9" id="KW-1185">Reference proteome</keyword>
<organism evidence="8 9">
    <name type="scientific">Penicillium daleae</name>
    <dbReference type="NCBI Taxonomy" id="63821"/>
    <lineage>
        <taxon>Eukaryota</taxon>
        <taxon>Fungi</taxon>
        <taxon>Dikarya</taxon>
        <taxon>Ascomycota</taxon>
        <taxon>Pezizomycotina</taxon>
        <taxon>Eurotiomycetes</taxon>
        <taxon>Eurotiomycetidae</taxon>
        <taxon>Eurotiales</taxon>
        <taxon>Aspergillaceae</taxon>
        <taxon>Penicillium</taxon>
    </lineage>
</organism>
<sequence length="547" mass="59488">MQDATRRFSKASASRVETGVDTTNADRTLEDMGYKPELARNRSIWQVTFMCFILSSVPYGLSTTLYYPLVAGGPANIIWGWVVVSFLILCVAISLAEITSVYPTAGGVYYQTFVLSPLWCRRVASWICGWSYVAGNITITLAVNFGTTLLFVGCLDVFEKSPGVGITDDFQTYQTFLIFLAITLLTHAISAFGNKWLPWLETFAIFWTIAGLIAIVICLLAIAKEGRNNASWVFGHFEPQAGWPAGWSFFIGLLQAAYATSATGMIISLCEEVREPAVMVPKAMVGTIVINFVAGLLFLIPVCFVMPELSLLINSSQPTPVIFKHAIGNSAGAFCLTIPLLVLGVICGVGCVTATSRCTWAFARDGGIPGSGWWRTVDKKLNIPLNSMALGMVIEIVLGVIYFGSTAAYNAFSGVGVIFLTMSYACPVAVSLIFRRREDIKNGNFNFGVVGLIANIFALAWSILAIPLFCMPTLKVVTQESMNYASVVFFGFVLIAGIWYGVWGYKNYRGPPTDAVDHDDESIPPAYPEATEVPDKPTDLPGKSKSP</sequence>
<keyword evidence="5 7" id="KW-0472">Membrane</keyword>
<dbReference type="PIRSF" id="PIRSF006060">
    <property type="entry name" value="AA_transporter"/>
    <property type="match status" value="1"/>
</dbReference>
<dbReference type="AlphaFoldDB" id="A0AAD6G8H6"/>
<feature type="transmembrane region" description="Helical" evidence="7">
    <location>
        <begin position="481"/>
        <end position="502"/>
    </location>
</feature>
<dbReference type="PROSITE" id="PS00218">
    <property type="entry name" value="AMINO_ACID_PERMEASE_1"/>
    <property type="match status" value="1"/>
</dbReference>
<comment type="subcellular location">
    <subcellularLocation>
        <location evidence="1">Membrane</location>
        <topology evidence="1">Multi-pass membrane protein</topology>
    </subcellularLocation>
</comment>
<dbReference type="RefSeq" id="XP_056771214.1">
    <property type="nucleotide sequence ID" value="XM_056903447.1"/>
</dbReference>
<dbReference type="InterPro" id="IPR002293">
    <property type="entry name" value="AA/rel_permease1"/>
</dbReference>
<dbReference type="PANTHER" id="PTHR45649">
    <property type="entry name" value="AMINO-ACID PERMEASE BAT1"/>
    <property type="match status" value="1"/>
</dbReference>
<feature type="transmembrane region" description="Helical" evidence="7">
    <location>
        <begin position="172"/>
        <end position="192"/>
    </location>
</feature>
<feature type="transmembrane region" description="Helical" evidence="7">
    <location>
        <begin position="78"/>
        <end position="102"/>
    </location>
</feature>
<feature type="region of interest" description="Disordered" evidence="6">
    <location>
        <begin position="515"/>
        <end position="547"/>
    </location>
</feature>
<dbReference type="PANTHER" id="PTHR45649:SF23">
    <property type="entry name" value="TRANSPORTER, PUTATIVE (EUROFUNG)-RELATED"/>
    <property type="match status" value="1"/>
</dbReference>
<feature type="transmembrane region" description="Helical" evidence="7">
    <location>
        <begin position="411"/>
        <end position="434"/>
    </location>
</feature>
<dbReference type="GeneID" id="81593690"/>
<keyword evidence="2" id="KW-0813">Transport</keyword>
<keyword evidence="4 7" id="KW-1133">Transmembrane helix</keyword>
<feature type="transmembrane region" description="Helical" evidence="7">
    <location>
        <begin position="123"/>
        <end position="152"/>
    </location>
</feature>
<dbReference type="Gene3D" id="1.20.1740.10">
    <property type="entry name" value="Amino acid/polyamine transporter I"/>
    <property type="match status" value="1"/>
</dbReference>
<dbReference type="Pfam" id="PF13520">
    <property type="entry name" value="AA_permease_2"/>
    <property type="match status" value="1"/>
</dbReference>
<evidence type="ECO:0008006" key="10">
    <source>
        <dbReference type="Google" id="ProtNLM"/>
    </source>
</evidence>
<dbReference type="Proteomes" id="UP001213681">
    <property type="component" value="Unassembled WGS sequence"/>
</dbReference>
<gene>
    <name evidence="8" type="ORF">N7458_000053</name>
</gene>
<dbReference type="GO" id="GO:0022857">
    <property type="term" value="F:transmembrane transporter activity"/>
    <property type="evidence" value="ECO:0007669"/>
    <property type="project" value="InterPro"/>
</dbReference>
<evidence type="ECO:0000256" key="4">
    <source>
        <dbReference type="ARBA" id="ARBA00022989"/>
    </source>
</evidence>
<keyword evidence="3 7" id="KW-0812">Transmembrane</keyword>
<dbReference type="EMBL" id="JAPVEA010000001">
    <property type="protein sequence ID" value="KAJ5464367.1"/>
    <property type="molecule type" value="Genomic_DNA"/>
</dbReference>
<evidence type="ECO:0000256" key="1">
    <source>
        <dbReference type="ARBA" id="ARBA00004141"/>
    </source>
</evidence>
<reference evidence="8" key="2">
    <citation type="journal article" date="2023" name="IMA Fungus">
        <title>Comparative genomic study of the Penicillium genus elucidates a diverse pangenome and 15 lateral gene transfer events.</title>
        <authorList>
            <person name="Petersen C."/>
            <person name="Sorensen T."/>
            <person name="Nielsen M.R."/>
            <person name="Sondergaard T.E."/>
            <person name="Sorensen J.L."/>
            <person name="Fitzpatrick D.A."/>
            <person name="Frisvad J.C."/>
            <person name="Nielsen K.L."/>
        </authorList>
    </citation>
    <scope>NUCLEOTIDE SEQUENCE</scope>
    <source>
        <strain evidence="8">IBT 16125</strain>
    </source>
</reference>
<feature type="transmembrane region" description="Helical" evidence="7">
    <location>
        <begin position="204"/>
        <end position="223"/>
    </location>
</feature>